<evidence type="ECO:0000256" key="1">
    <source>
        <dbReference type="ARBA" id="ARBA00000900"/>
    </source>
</evidence>
<evidence type="ECO:0000256" key="7">
    <source>
        <dbReference type="ARBA" id="ARBA00022679"/>
    </source>
</evidence>
<evidence type="ECO:0000259" key="19">
    <source>
        <dbReference type="PROSITE" id="PS51065"/>
    </source>
</evidence>
<dbReference type="InterPro" id="IPR013083">
    <property type="entry name" value="Znf_RING/FYVE/PHD"/>
</dbReference>
<dbReference type="InterPro" id="IPR043136">
    <property type="entry name" value="B30.2/SPRY_sf"/>
</dbReference>
<reference evidence="20" key="2">
    <citation type="submission" date="2025-08" db="UniProtKB">
        <authorList>
            <consortium name="Ensembl"/>
        </authorList>
    </citation>
    <scope>IDENTIFICATION</scope>
</reference>
<comment type="catalytic activity">
    <reaction evidence="1">
        <text>S-ubiquitinyl-[E2 ubiquitin-conjugating enzyme]-L-cysteine + [acceptor protein]-L-lysine = [E2 ubiquitin-conjugating enzyme]-L-cysteine + N(6)-ubiquitinyl-[acceptor protein]-L-lysine.</text>
        <dbReference type="EC" id="2.3.2.27"/>
    </reaction>
</comment>
<comment type="pathway">
    <text evidence="3">Protein modification; protein ubiquitination.</text>
</comment>
<keyword evidence="7" id="KW-0808">Transferase</keyword>
<protein>
    <recommendedName>
        <fullName evidence="13">E3 ubiquitin-protein ligase NEURL3</fullName>
        <ecNumber evidence="4">2.3.2.27</ecNumber>
    </recommendedName>
    <alternativeName>
        <fullName evidence="14">Lung-inducible neuralized-related C3CH4 RING domain protein</fullName>
    </alternativeName>
    <alternativeName>
        <fullName evidence="16">Neuralized-like protein 3</fullName>
    </alternativeName>
    <alternativeName>
        <fullName evidence="15">RING-type E3 ubiquitin transferase NEURL3</fullName>
    </alternativeName>
</protein>
<keyword evidence="9 17" id="KW-0863">Zinc-finger</keyword>
<dbReference type="Ensembl" id="ENSSHAT00000021766.2">
    <property type="protein sequence ID" value="ENSSHAP00000021592.2"/>
    <property type="gene ID" value="ENSSHAG00000018288.2"/>
</dbReference>
<dbReference type="GO" id="GO:0008270">
    <property type="term" value="F:zinc ion binding"/>
    <property type="evidence" value="ECO:0007669"/>
    <property type="project" value="UniProtKB-KW"/>
</dbReference>
<dbReference type="InterPro" id="IPR006573">
    <property type="entry name" value="NHR_dom"/>
</dbReference>
<evidence type="ECO:0000259" key="18">
    <source>
        <dbReference type="PROSITE" id="PS50089"/>
    </source>
</evidence>
<dbReference type="AlphaFoldDB" id="G3X1N7"/>
<dbReference type="PANTHER" id="PTHR12429">
    <property type="entry name" value="NEURALIZED"/>
    <property type="match status" value="1"/>
</dbReference>
<dbReference type="GO" id="GO:0061630">
    <property type="term" value="F:ubiquitin protein ligase activity"/>
    <property type="evidence" value="ECO:0007669"/>
    <property type="project" value="UniProtKB-EC"/>
</dbReference>
<dbReference type="PROSITE" id="PS50089">
    <property type="entry name" value="ZF_RING_2"/>
    <property type="match status" value="1"/>
</dbReference>
<dbReference type="Proteomes" id="UP000007648">
    <property type="component" value="Unassembled WGS sequence"/>
</dbReference>
<dbReference type="Pfam" id="PF13920">
    <property type="entry name" value="zf-C3HC4_3"/>
    <property type="match status" value="1"/>
</dbReference>
<evidence type="ECO:0000313" key="21">
    <source>
        <dbReference type="Proteomes" id="UP000007648"/>
    </source>
</evidence>
<dbReference type="Gene3D" id="3.30.40.10">
    <property type="entry name" value="Zinc/RING finger domain, C3HC4 (zinc finger)"/>
    <property type="match status" value="1"/>
</dbReference>
<evidence type="ECO:0000256" key="14">
    <source>
        <dbReference type="ARBA" id="ARBA00079328"/>
    </source>
</evidence>
<dbReference type="InterPro" id="IPR001841">
    <property type="entry name" value="Znf_RING"/>
</dbReference>
<dbReference type="PROSITE" id="PS51065">
    <property type="entry name" value="NHR"/>
    <property type="match status" value="1"/>
</dbReference>
<name>G3X1N7_SARHA</name>
<feature type="domain" description="NHR" evidence="19">
    <location>
        <begin position="65"/>
        <end position="221"/>
    </location>
</feature>
<keyword evidence="21" id="KW-1185">Reference proteome</keyword>
<keyword evidence="6" id="KW-0399">Innate immunity</keyword>
<evidence type="ECO:0000256" key="3">
    <source>
        <dbReference type="ARBA" id="ARBA00004906"/>
    </source>
</evidence>
<dbReference type="InterPro" id="IPR037962">
    <property type="entry name" value="Neuralized"/>
</dbReference>
<dbReference type="SUPFAM" id="SSF57850">
    <property type="entry name" value="RING/U-box"/>
    <property type="match status" value="1"/>
</dbReference>
<keyword evidence="12" id="KW-0391">Immunity</keyword>
<dbReference type="FunFam" id="2.60.120.920:FF:000050">
    <property type="entry name" value="Neuralized E3 ubiquitin protein ligase 3"/>
    <property type="match status" value="1"/>
</dbReference>
<evidence type="ECO:0000256" key="12">
    <source>
        <dbReference type="ARBA" id="ARBA00022859"/>
    </source>
</evidence>
<dbReference type="FunCoup" id="G3X1N7">
    <property type="interactions" value="124"/>
</dbReference>
<dbReference type="GeneTree" id="ENSGT00940000162540"/>
<evidence type="ECO:0000313" key="20">
    <source>
        <dbReference type="Ensembl" id="ENSSHAP00000021592.2"/>
    </source>
</evidence>
<dbReference type="SMART" id="SM00588">
    <property type="entry name" value="NEUZ"/>
    <property type="match status" value="1"/>
</dbReference>
<keyword evidence="10" id="KW-0833">Ubl conjugation pathway</keyword>
<feature type="domain" description="RING-type" evidence="18">
    <location>
        <begin position="254"/>
        <end position="293"/>
    </location>
</feature>
<evidence type="ECO:0000256" key="10">
    <source>
        <dbReference type="ARBA" id="ARBA00022786"/>
    </source>
</evidence>
<keyword evidence="5" id="KW-0963">Cytoplasm</keyword>
<keyword evidence="11" id="KW-0862">Zinc</keyword>
<evidence type="ECO:0000256" key="9">
    <source>
        <dbReference type="ARBA" id="ARBA00022771"/>
    </source>
</evidence>
<dbReference type="EC" id="2.3.2.27" evidence="4"/>
<evidence type="ECO:0000256" key="5">
    <source>
        <dbReference type="ARBA" id="ARBA00022490"/>
    </source>
</evidence>
<comment type="subcellular location">
    <subcellularLocation>
        <location evidence="2">Cytoplasm</location>
    </subcellularLocation>
</comment>
<dbReference type="Pfam" id="PF07177">
    <property type="entry name" value="Neuralized"/>
    <property type="match status" value="1"/>
</dbReference>
<dbReference type="Gene3D" id="2.60.120.920">
    <property type="match status" value="1"/>
</dbReference>
<evidence type="ECO:0000256" key="8">
    <source>
        <dbReference type="ARBA" id="ARBA00022723"/>
    </source>
</evidence>
<dbReference type="GO" id="GO:0045087">
    <property type="term" value="P:innate immune response"/>
    <property type="evidence" value="ECO:0007669"/>
    <property type="project" value="UniProtKB-KW"/>
</dbReference>
<organism evidence="20 21">
    <name type="scientific">Sarcophilus harrisii</name>
    <name type="common">Tasmanian devil</name>
    <name type="synonym">Sarcophilus laniarius</name>
    <dbReference type="NCBI Taxonomy" id="9305"/>
    <lineage>
        <taxon>Eukaryota</taxon>
        <taxon>Metazoa</taxon>
        <taxon>Chordata</taxon>
        <taxon>Craniata</taxon>
        <taxon>Vertebrata</taxon>
        <taxon>Euteleostomi</taxon>
        <taxon>Mammalia</taxon>
        <taxon>Metatheria</taxon>
        <taxon>Dasyuromorphia</taxon>
        <taxon>Dasyuridae</taxon>
        <taxon>Sarcophilus</taxon>
    </lineage>
</organism>
<reference evidence="20" key="3">
    <citation type="submission" date="2025-09" db="UniProtKB">
        <authorList>
            <consortium name="Ensembl"/>
        </authorList>
    </citation>
    <scope>IDENTIFICATION</scope>
</reference>
<dbReference type="SMART" id="SM00184">
    <property type="entry name" value="RING"/>
    <property type="match status" value="1"/>
</dbReference>
<accession>G3X1N7</accession>
<dbReference type="InParanoid" id="G3X1N7"/>
<evidence type="ECO:0000256" key="11">
    <source>
        <dbReference type="ARBA" id="ARBA00022833"/>
    </source>
</evidence>
<evidence type="ECO:0000256" key="4">
    <source>
        <dbReference type="ARBA" id="ARBA00012483"/>
    </source>
</evidence>
<reference evidence="20 21" key="1">
    <citation type="journal article" date="2011" name="Proc. Natl. Acad. Sci. U.S.A.">
        <title>Genetic diversity and population structure of the endangered marsupial Sarcophilus harrisii (Tasmanian devil).</title>
        <authorList>
            <person name="Miller W."/>
            <person name="Hayes V.M."/>
            <person name="Ratan A."/>
            <person name="Petersen D.C."/>
            <person name="Wittekindt N.E."/>
            <person name="Miller J."/>
            <person name="Walenz B."/>
            <person name="Knight J."/>
            <person name="Qi J."/>
            <person name="Zhao F."/>
            <person name="Wang Q."/>
            <person name="Bedoya-Reina O.C."/>
            <person name="Katiyar N."/>
            <person name="Tomsho L.P."/>
            <person name="Kasson L.M."/>
            <person name="Hardie R.A."/>
            <person name="Woodbridge P."/>
            <person name="Tindall E.A."/>
            <person name="Bertelsen M.F."/>
            <person name="Dixon D."/>
            <person name="Pyecroft S."/>
            <person name="Helgen K.M."/>
            <person name="Lesk A.M."/>
            <person name="Pringle T.H."/>
            <person name="Patterson N."/>
            <person name="Zhang Y."/>
            <person name="Kreiss A."/>
            <person name="Woods G.M."/>
            <person name="Jones M.E."/>
            <person name="Schuster S.C."/>
        </authorList>
    </citation>
    <scope>NUCLEOTIDE SEQUENCE [LARGE SCALE GENOMIC DNA]</scope>
</reference>
<evidence type="ECO:0000256" key="15">
    <source>
        <dbReference type="ARBA" id="ARBA00082014"/>
    </source>
</evidence>
<evidence type="ECO:0000256" key="16">
    <source>
        <dbReference type="ARBA" id="ARBA00082280"/>
    </source>
</evidence>
<dbReference type="HOGENOM" id="CLU_090535_0_0_1"/>
<sequence>MISHLIKRVPLLSSKELHPAELQILTSSDPRLLESPSHPWWGAPMMGSTFSQGTEYPGQKRSHKPLCFHSKAKGNHILLNDCYSRAERISTFHGGIVFTNRPVQPYEIVTLRILKKEDRWNGGLRVGFSCLNPSNINPCMLPPFICPDLIAQSLTWAAVLPDQLIKIGDVIHFWVNNSGKVFLRTNEVKKFLLFDGVTANSPLWAVMDVYGTTKAIELLTPVKKPFSPRLLTLVFRKQPYELCFCLPAGDEDECSVCLCHRKNTRLLPCGHTILCYCCANRIFRDTARCPVCRRGIELFYLQNKPTAAEAQHFSQGSAVLGSTKIS</sequence>
<evidence type="ECO:0000256" key="2">
    <source>
        <dbReference type="ARBA" id="ARBA00004496"/>
    </source>
</evidence>
<evidence type="ECO:0000256" key="13">
    <source>
        <dbReference type="ARBA" id="ARBA00073399"/>
    </source>
</evidence>
<keyword evidence="8" id="KW-0479">Metal-binding</keyword>
<proteinExistence type="predicted"/>
<evidence type="ECO:0000256" key="6">
    <source>
        <dbReference type="ARBA" id="ARBA00022588"/>
    </source>
</evidence>
<dbReference type="GO" id="GO:0005737">
    <property type="term" value="C:cytoplasm"/>
    <property type="evidence" value="ECO:0007669"/>
    <property type="project" value="UniProtKB-SubCell"/>
</dbReference>
<evidence type="ECO:0000256" key="17">
    <source>
        <dbReference type="PROSITE-ProRule" id="PRU00175"/>
    </source>
</evidence>
<gene>
    <name evidence="20" type="primary">NEURL3</name>
</gene>
<dbReference type="PANTHER" id="PTHR12429:SF9">
    <property type="entry name" value="E3 UBIQUITIN-PROTEIN LIGASE NEURL3"/>
    <property type="match status" value="1"/>
</dbReference>